<proteinExistence type="predicted"/>
<evidence type="ECO:0000313" key="3">
    <source>
        <dbReference type="Proteomes" id="UP000176914"/>
    </source>
</evidence>
<keyword evidence="1" id="KW-0812">Transmembrane</keyword>
<comment type="caution">
    <text evidence="2">The sequence shown here is derived from an EMBL/GenBank/DDBJ whole genome shotgun (WGS) entry which is preliminary data.</text>
</comment>
<feature type="transmembrane region" description="Helical" evidence="1">
    <location>
        <begin position="93"/>
        <end position="111"/>
    </location>
</feature>
<feature type="transmembrane region" description="Helical" evidence="1">
    <location>
        <begin position="7"/>
        <end position="27"/>
    </location>
</feature>
<accession>A0A1F6EAZ1</accession>
<evidence type="ECO:0000313" key="2">
    <source>
        <dbReference type="EMBL" id="OGG70771.1"/>
    </source>
</evidence>
<evidence type="ECO:0000256" key="1">
    <source>
        <dbReference type="SAM" id="Phobius"/>
    </source>
</evidence>
<organism evidence="2 3">
    <name type="scientific">Candidatus Kaiserbacteria bacterium RIFCSPHIGHO2_02_FULL_55_25</name>
    <dbReference type="NCBI Taxonomy" id="1798498"/>
    <lineage>
        <taxon>Bacteria</taxon>
        <taxon>Candidatus Kaiseribacteriota</taxon>
    </lineage>
</organism>
<gene>
    <name evidence="2" type="ORF">A3C20_04595</name>
</gene>
<keyword evidence="1" id="KW-1133">Transmembrane helix</keyword>
<keyword evidence="1" id="KW-0472">Membrane</keyword>
<dbReference type="AlphaFoldDB" id="A0A1F6EAZ1"/>
<reference evidence="2 3" key="1">
    <citation type="journal article" date="2016" name="Nat. Commun.">
        <title>Thousands of microbial genomes shed light on interconnected biogeochemical processes in an aquifer system.</title>
        <authorList>
            <person name="Anantharaman K."/>
            <person name="Brown C.T."/>
            <person name="Hug L.A."/>
            <person name="Sharon I."/>
            <person name="Castelle C.J."/>
            <person name="Probst A.J."/>
            <person name="Thomas B.C."/>
            <person name="Singh A."/>
            <person name="Wilkins M.J."/>
            <person name="Karaoz U."/>
            <person name="Brodie E.L."/>
            <person name="Williams K.H."/>
            <person name="Hubbard S.S."/>
            <person name="Banfield J.F."/>
        </authorList>
    </citation>
    <scope>NUCLEOTIDE SEQUENCE [LARGE SCALE GENOMIC DNA]</scope>
</reference>
<name>A0A1F6EAZ1_9BACT</name>
<protein>
    <submittedName>
        <fullName evidence="2">Uncharacterized protein</fullName>
    </submittedName>
</protein>
<dbReference type="EMBL" id="MFLL01000001">
    <property type="protein sequence ID" value="OGG70771.1"/>
    <property type="molecule type" value="Genomic_DNA"/>
</dbReference>
<feature type="transmembrane region" description="Helical" evidence="1">
    <location>
        <begin position="66"/>
        <end position="87"/>
    </location>
</feature>
<dbReference type="Proteomes" id="UP000176914">
    <property type="component" value="Unassembled WGS sequence"/>
</dbReference>
<feature type="transmembrane region" description="Helical" evidence="1">
    <location>
        <begin position="33"/>
        <end position="54"/>
    </location>
</feature>
<sequence>MKYASMLGWGIVIYAVMYLAWSGLVLYGFTAGFLPRMLAIIILIVTATIAAHSLKFSSWKDILPHSIGWAIIVILLDMVFSVPYSGWQLYADWNVWVGYALVAGVPLLAPLTKRRVHVDTE</sequence>